<protein>
    <recommendedName>
        <fullName evidence="3">Lipoprotein</fullName>
    </recommendedName>
</protein>
<proteinExistence type="predicted"/>
<dbReference type="AlphaFoldDB" id="A0A9D9IU50"/>
<comment type="caution">
    <text evidence="1">The sequence shown here is derived from an EMBL/GenBank/DDBJ whole genome shotgun (WGS) entry which is preliminary data.</text>
</comment>
<name>A0A9D9IU50_9BACT</name>
<evidence type="ECO:0008006" key="3">
    <source>
        <dbReference type="Google" id="ProtNLM"/>
    </source>
</evidence>
<dbReference type="Proteomes" id="UP000823771">
    <property type="component" value="Unassembled WGS sequence"/>
</dbReference>
<dbReference type="PROSITE" id="PS51257">
    <property type="entry name" value="PROKAR_LIPOPROTEIN"/>
    <property type="match status" value="1"/>
</dbReference>
<evidence type="ECO:0000313" key="1">
    <source>
        <dbReference type="EMBL" id="MBO8478029.1"/>
    </source>
</evidence>
<reference evidence="1" key="1">
    <citation type="submission" date="2020-10" db="EMBL/GenBank/DDBJ databases">
        <authorList>
            <person name="Gilroy R."/>
        </authorList>
    </citation>
    <scope>NUCLEOTIDE SEQUENCE</scope>
    <source>
        <strain evidence="1">2478</strain>
    </source>
</reference>
<dbReference type="EMBL" id="JADILZ010000036">
    <property type="protein sequence ID" value="MBO8478029.1"/>
    <property type="molecule type" value="Genomic_DNA"/>
</dbReference>
<evidence type="ECO:0000313" key="2">
    <source>
        <dbReference type="Proteomes" id="UP000823771"/>
    </source>
</evidence>
<reference evidence="1" key="2">
    <citation type="journal article" date="2021" name="PeerJ">
        <title>Extensive microbial diversity within the chicken gut microbiome revealed by metagenomics and culture.</title>
        <authorList>
            <person name="Gilroy R."/>
            <person name="Ravi A."/>
            <person name="Getino M."/>
            <person name="Pursley I."/>
            <person name="Horton D.L."/>
            <person name="Alikhan N.F."/>
            <person name="Baker D."/>
            <person name="Gharbi K."/>
            <person name="Hall N."/>
            <person name="Watson M."/>
            <person name="Adriaenssens E.M."/>
            <person name="Foster-Nyarko E."/>
            <person name="Jarju S."/>
            <person name="Secka A."/>
            <person name="Antonio M."/>
            <person name="Oren A."/>
            <person name="Chaudhuri R.R."/>
            <person name="La Ragione R."/>
            <person name="Hildebrand F."/>
            <person name="Pallen M.J."/>
        </authorList>
    </citation>
    <scope>NUCLEOTIDE SEQUENCE</scope>
    <source>
        <strain evidence="1">2478</strain>
    </source>
</reference>
<gene>
    <name evidence="1" type="ORF">IAB80_03990</name>
</gene>
<sequence>MKGLKEHIIRWMPVLIGLLVLTSCQKDEALPMTSGLQGQRLGMVLRVPSNAPAEGYEEGDTYENYLDMSADRYRIYFFDKDDNTLIARFETAEVVPVKGKDFVDYTLLGKVPDELVNHSDFKIVILANWPKYGDDEIEEGTTTITDICNAGWAQFNCPTDFSLGQDNLIPFYGVHTYKGVTFKPDVATLLNEPITLLRAMAKVEVILETDNYFNLAFDWVRMNRYNKTGYCAPVADSEDDYDHNGVWTDDYAGSLHLVEGSGTGTDLPFLKVGREEGAANDTGDKTITEKWIAYLN</sequence>
<accession>A0A9D9IU50</accession>
<organism evidence="1 2">
    <name type="scientific">Candidatus Cryptobacteroides excrementipullorum</name>
    <dbReference type="NCBI Taxonomy" id="2840761"/>
    <lineage>
        <taxon>Bacteria</taxon>
        <taxon>Pseudomonadati</taxon>
        <taxon>Bacteroidota</taxon>
        <taxon>Bacteroidia</taxon>
        <taxon>Bacteroidales</taxon>
        <taxon>Candidatus Cryptobacteroides</taxon>
    </lineage>
</organism>